<protein>
    <recommendedName>
        <fullName evidence="2">HTH cro/C1-type domain-containing protein</fullName>
    </recommendedName>
</protein>
<proteinExistence type="predicted"/>
<sequence length="103" mass="12194">MLDIVYKYQGLLENIDIYIDDSKFKKDYLIEQLGVSRATFYNKVKKKNFTIDEMVILSNLLFPEEAKAFEIKEALRASREDIKNGRIRNHKDIMGHVRKKLRA</sequence>
<dbReference type="AlphaFoldDB" id="A0A0F9J8C3"/>
<comment type="caution">
    <text evidence="1">The sequence shown here is derived from an EMBL/GenBank/DDBJ whole genome shotgun (WGS) entry which is preliminary data.</text>
</comment>
<evidence type="ECO:0000313" key="1">
    <source>
        <dbReference type="EMBL" id="KKL95357.1"/>
    </source>
</evidence>
<gene>
    <name evidence="1" type="ORF">LCGC14_1855410</name>
</gene>
<evidence type="ECO:0008006" key="2">
    <source>
        <dbReference type="Google" id="ProtNLM"/>
    </source>
</evidence>
<name>A0A0F9J8C3_9ZZZZ</name>
<dbReference type="EMBL" id="LAZR01018696">
    <property type="protein sequence ID" value="KKL95357.1"/>
    <property type="molecule type" value="Genomic_DNA"/>
</dbReference>
<accession>A0A0F9J8C3</accession>
<reference evidence="1" key="1">
    <citation type="journal article" date="2015" name="Nature">
        <title>Complex archaea that bridge the gap between prokaryotes and eukaryotes.</title>
        <authorList>
            <person name="Spang A."/>
            <person name="Saw J.H."/>
            <person name="Jorgensen S.L."/>
            <person name="Zaremba-Niedzwiedzka K."/>
            <person name="Martijn J."/>
            <person name="Lind A.E."/>
            <person name="van Eijk R."/>
            <person name="Schleper C."/>
            <person name="Guy L."/>
            <person name="Ettema T.J."/>
        </authorList>
    </citation>
    <scope>NUCLEOTIDE SEQUENCE</scope>
</reference>
<organism evidence="1">
    <name type="scientific">marine sediment metagenome</name>
    <dbReference type="NCBI Taxonomy" id="412755"/>
    <lineage>
        <taxon>unclassified sequences</taxon>
        <taxon>metagenomes</taxon>
        <taxon>ecological metagenomes</taxon>
    </lineage>
</organism>